<dbReference type="InterPro" id="IPR015590">
    <property type="entry name" value="Aldehyde_DH_dom"/>
</dbReference>
<protein>
    <submittedName>
        <fullName evidence="4">Phenylacetic acid degradation protein paaN</fullName>
    </submittedName>
</protein>
<dbReference type="EMBL" id="FOVR01000013">
    <property type="protein sequence ID" value="SFO82041.1"/>
    <property type="molecule type" value="Genomic_DNA"/>
</dbReference>
<dbReference type="GO" id="GO:0009898">
    <property type="term" value="C:cytoplasmic side of plasma membrane"/>
    <property type="evidence" value="ECO:0007669"/>
    <property type="project" value="TreeGrafter"/>
</dbReference>
<proteinExistence type="predicted"/>
<dbReference type="Pfam" id="PF00171">
    <property type="entry name" value="Aldedh"/>
    <property type="match status" value="1"/>
</dbReference>
<dbReference type="PANTHER" id="PTHR42862">
    <property type="entry name" value="DELTA-1-PYRROLINE-5-CARBOXYLATE DEHYDROGENASE 1, ISOFORM A-RELATED"/>
    <property type="match status" value="1"/>
</dbReference>
<accession>A0A1I5KBQ6</accession>
<evidence type="ECO:0000259" key="3">
    <source>
        <dbReference type="Pfam" id="PF00171"/>
    </source>
</evidence>
<sequence length="559" mass="59767">MPDTECGGPMTNFYIRHHALLTDAVSALKSREFWTPFPEIPSGRFYGESAREDGQAAFDRLIGHRFALPDHPETDRVGMEESPWGLPLKINYPTADASQLIEASEAVAGEWAEASPEVRVGVLLEALVRLNAMSFLMGHAVMHTTGQAFPMAFQAGGPHSQDRGLEAVAAAWVEMNATVREATWEKPQGKLASIILEKRWKLVPRGLALAIGCNTFPTWNGYPGIFASLATGNTVIVKPHPAAILPLALTVRVLREVLVEAELPADVVLLAADEPGQEMTQELVDSGAFSLIDYTGSSVFGAWLRKHAGKAQVYTEETGVNSITITGCRDFKGMCNNIAFSLSLYSGQMCTSPQNIYIPSTGIDSDEGPKSFDDVAKGIAFAVDRLLSDGERASGICGTIANPATLARVAVSRGIGRIVRDSGETGIGRSATPLLLALDGEEEGAEQEECFGPVSFFIPCESASDAIARASSIARQKGAITAALYATDQDLITEAEDAFAHAGVNLSVNLTGNIFVNQSAAFSDFHVTGANPSGNACLTDTAFVASRFRRVMIRWPKVA</sequence>
<dbReference type="Gene3D" id="3.40.309.10">
    <property type="entry name" value="Aldehyde Dehydrogenase, Chain A, domain 2"/>
    <property type="match status" value="1"/>
</dbReference>
<dbReference type="InterPro" id="IPR011975">
    <property type="entry name" value="PaaN_2"/>
</dbReference>
<evidence type="ECO:0000313" key="4">
    <source>
        <dbReference type="EMBL" id="SFO82041.1"/>
    </source>
</evidence>
<dbReference type="InterPro" id="IPR050485">
    <property type="entry name" value="Proline_metab_enzyme"/>
</dbReference>
<feature type="domain" description="Aldehyde dehydrogenase" evidence="3">
    <location>
        <begin position="94"/>
        <end position="505"/>
    </location>
</feature>
<dbReference type="SUPFAM" id="SSF53720">
    <property type="entry name" value="ALDH-like"/>
    <property type="match status" value="1"/>
</dbReference>
<dbReference type="GO" id="GO:0003842">
    <property type="term" value="F:L-glutamate gamma-semialdehyde dehydrogenase activity"/>
    <property type="evidence" value="ECO:0007669"/>
    <property type="project" value="TreeGrafter"/>
</dbReference>
<evidence type="ECO:0000256" key="2">
    <source>
        <dbReference type="ARBA" id="ARBA00023027"/>
    </source>
</evidence>
<evidence type="ECO:0000256" key="1">
    <source>
        <dbReference type="ARBA" id="ARBA00023002"/>
    </source>
</evidence>
<keyword evidence="1" id="KW-0560">Oxidoreductase</keyword>
<reference evidence="4 5" key="1">
    <citation type="submission" date="2016-10" db="EMBL/GenBank/DDBJ databases">
        <authorList>
            <person name="de Groot N.N."/>
        </authorList>
    </citation>
    <scope>NUCLEOTIDE SEQUENCE [LARGE SCALE GENOMIC DNA]</scope>
    <source>
        <strain evidence="4 5">CGMCC 1.9157</strain>
    </source>
</reference>
<gene>
    <name evidence="4" type="ORF">SAMN04488056_113110</name>
</gene>
<dbReference type="Proteomes" id="UP000199236">
    <property type="component" value="Unassembled WGS sequence"/>
</dbReference>
<keyword evidence="5" id="KW-1185">Reference proteome</keyword>
<dbReference type="NCBIfam" id="TIGR02288">
    <property type="entry name" value="PaaN_2"/>
    <property type="match status" value="1"/>
</dbReference>
<dbReference type="Gene3D" id="3.40.605.10">
    <property type="entry name" value="Aldehyde Dehydrogenase, Chain A, domain 1"/>
    <property type="match status" value="1"/>
</dbReference>
<dbReference type="GO" id="GO:0010133">
    <property type="term" value="P:L-proline catabolic process to L-glutamate"/>
    <property type="evidence" value="ECO:0007669"/>
    <property type="project" value="TreeGrafter"/>
</dbReference>
<evidence type="ECO:0000313" key="5">
    <source>
        <dbReference type="Proteomes" id="UP000199236"/>
    </source>
</evidence>
<dbReference type="InterPro" id="IPR016163">
    <property type="entry name" value="Ald_DH_C"/>
</dbReference>
<dbReference type="PANTHER" id="PTHR42862:SF1">
    <property type="entry name" value="DELTA-1-PYRROLINE-5-CARBOXYLATE DEHYDROGENASE 2, ISOFORM A-RELATED"/>
    <property type="match status" value="1"/>
</dbReference>
<organism evidence="4 5">
    <name type="scientific">Cohaesibacter marisflavi</name>
    <dbReference type="NCBI Taxonomy" id="655353"/>
    <lineage>
        <taxon>Bacteria</taxon>
        <taxon>Pseudomonadati</taxon>
        <taxon>Pseudomonadota</taxon>
        <taxon>Alphaproteobacteria</taxon>
        <taxon>Hyphomicrobiales</taxon>
        <taxon>Cohaesibacteraceae</taxon>
    </lineage>
</organism>
<dbReference type="InterPro" id="IPR016162">
    <property type="entry name" value="Ald_DH_N"/>
</dbReference>
<dbReference type="InterPro" id="IPR016161">
    <property type="entry name" value="Ald_DH/histidinol_DH"/>
</dbReference>
<keyword evidence="2" id="KW-0520">NAD</keyword>
<name>A0A1I5KBQ6_9HYPH</name>
<dbReference type="STRING" id="655353.SAMN04488056_113110"/>
<dbReference type="AlphaFoldDB" id="A0A1I5KBQ6"/>